<feature type="domain" description="HRDC" evidence="1">
    <location>
        <begin position="52"/>
        <end position="133"/>
    </location>
</feature>
<sequence length="139" mass="15784">MRLVFPTLTLLIPVRVSQIFNGSYLSPRFTNLSAALNRQGANTKTNVRRMTKPQRESFKRALTEWREGRAKALDSHALCILPDNEVEELVNKVPVTQEELRTIGSWRGIRKLARHGVSLVTAIHAFLDKNSLCLSEEFP</sequence>
<dbReference type="PROSITE" id="PS50967">
    <property type="entry name" value="HRDC"/>
    <property type="match status" value="1"/>
</dbReference>
<dbReference type="GO" id="GO:0003676">
    <property type="term" value="F:nucleic acid binding"/>
    <property type="evidence" value="ECO:0007669"/>
    <property type="project" value="InterPro"/>
</dbReference>
<name>D7FH70_ECTSI</name>
<keyword evidence="3" id="KW-1185">Reference proteome</keyword>
<dbReference type="EMBL" id="FN649755">
    <property type="protein sequence ID" value="CBJ28445.1"/>
    <property type="molecule type" value="Genomic_DNA"/>
</dbReference>
<dbReference type="Proteomes" id="UP000002630">
    <property type="component" value="Linkage Group LG30"/>
</dbReference>
<dbReference type="InterPro" id="IPR002121">
    <property type="entry name" value="HRDC_dom"/>
</dbReference>
<evidence type="ECO:0000259" key="1">
    <source>
        <dbReference type="PROSITE" id="PS50967"/>
    </source>
</evidence>
<evidence type="ECO:0000313" key="3">
    <source>
        <dbReference type="Proteomes" id="UP000002630"/>
    </source>
</evidence>
<protein>
    <recommendedName>
        <fullName evidence="1">HRDC domain-containing protein</fullName>
    </recommendedName>
</protein>
<reference evidence="2 3" key="1">
    <citation type="journal article" date="2010" name="Nature">
        <title>The Ectocarpus genome and the independent evolution of multicellularity in brown algae.</title>
        <authorList>
            <person name="Cock J.M."/>
            <person name="Sterck L."/>
            <person name="Rouze P."/>
            <person name="Scornet D."/>
            <person name="Allen A.E."/>
            <person name="Amoutzias G."/>
            <person name="Anthouard V."/>
            <person name="Artiguenave F."/>
            <person name="Aury J.M."/>
            <person name="Badger J.H."/>
            <person name="Beszteri B."/>
            <person name="Billiau K."/>
            <person name="Bonnet E."/>
            <person name="Bothwell J.H."/>
            <person name="Bowler C."/>
            <person name="Boyen C."/>
            <person name="Brownlee C."/>
            <person name="Carrano C.J."/>
            <person name="Charrier B."/>
            <person name="Cho G.Y."/>
            <person name="Coelho S.M."/>
            <person name="Collen J."/>
            <person name="Corre E."/>
            <person name="Da Silva C."/>
            <person name="Delage L."/>
            <person name="Delaroque N."/>
            <person name="Dittami S.M."/>
            <person name="Doulbeau S."/>
            <person name="Elias M."/>
            <person name="Farnham G."/>
            <person name="Gachon C.M."/>
            <person name="Gschloessl B."/>
            <person name="Heesch S."/>
            <person name="Jabbari K."/>
            <person name="Jubin C."/>
            <person name="Kawai H."/>
            <person name="Kimura K."/>
            <person name="Kloareg B."/>
            <person name="Kupper F.C."/>
            <person name="Lang D."/>
            <person name="Le Bail A."/>
            <person name="Leblanc C."/>
            <person name="Lerouge P."/>
            <person name="Lohr M."/>
            <person name="Lopez P.J."/>
            <person name="Martens C."/>
            <person name="Maumus F."/>
            <person name="Michel G."/>
            <person name="Miranda-Saavedra D."/>
            <person name="Morales J."/>
            <person name="Moreau H."/>
            <person name="Motomura T."/>
            <person name="Nagasato C."/>
            <person name="Napoli C.A."/>
            <person name="Nelson D.R."/>
            <person name="Nyvall-Collen P."/>
            <person name="Peters A.F."/>
            <person name="Pommier C."/>
            <person name="Potin P."/>
            <person name="Poulain J."/>
            <person name="Quesneville H."/>
            <person name="Read B."/>
            <person name="Rensing S.A."/>
            <person name="Ritter A."/>
            <person name="Rousvoal S."/>
            <person name="Samanta M."/>
            <person name="Samson G."/>
            <person name="Schroeder D.C."/>
            <person name="Segurens B."/>
            <person name="Strittmatter M."/>
            <person name="Tonon T."/>
            <person name="Tregear J.W."/>
            <person name="Valentin K."/>
            <person name="von Dassow P."/>
            <person name="Yamagishi T."/>
            <person name="Van de Peer Y."/>
            <person name="Wincker P."/>
        </authorList>
    </citation>
    <scope>NUCLEOTIDE SEQUENCE [LARGE SCALE GENOMIC DNA]</scope>
    <source>
        <strain evidence="3">Ec32 / CCAP1310/4</strain>
    </source>
</reference>
<dbReference type="Gene3D" id="1.10.150.80">
    <property type="entry name" value="HRDC domain"/>
    <property type="match status" value="1"/>
</dbReference>
<dbReference type="InterPro" id="IPR010997">
    <property type="entry name" value="HRDC-like_sf"/>
</dbReference>
<dbReference type="InParanoid" id="D7FH70"/>
<dbReference type="GO" id="GO:0000166">
    <property type="term" value="F:nucleotide binding"/>
    <property type="evidence" value="ECO:0007669"/>
    <property type="project" value="InterPro"/>
</dbReference>
<organism evidence="2 3">
    <name type="scientific">Ectocarpus siliculosus</name>
    <name type="common">Brown alga</name>
    <name type="synonym">Conferva siliculosa</name>
    <dbReference type="NCBI Taxonomy" id="2880"/>
    <lineage>
        <taxon>Eukaryota</taxon>
        <taxon>Sar</taxon>
        <taxon>Stramenopiles</taxon>
        <taxon>Ochrophyta</taxon>
        <taxon>PX clade</taxon>
        <taxon>Phaeophyceae</taxon>
        <taxon>Ectocarpales</taxon>
        <taxon>Ectocarpaceae</taxon>
        <taxon>Ectocarpus</taxon>
    </lineage>
</organism>
<evidence type="ECO:0000313" key="2">
    <source>
        <dbReference type="EMBL" id="CBJ28445.1"/>
    </source>
</evidence>
<proteinExistence type="predicted"/>
<dbReference type="SUPFAM" id="SSF47819">
    <property type="entry name" value="HRDC-like"/>
    <property type="match status" value="1"/>
</dbReference>
<accession>D7FH70</accession>
<gene>
    <name evidence="2" type="ORF">Esi_0105_0068</name>
</gene>
<dbReference type="EMBL" id="FN647737">
    <property type="protein sequence ID" value="CBJ28445.1"/>
    <property type="molecule type" value="Genomic_DNA"/>
</dbReference>
<dbReference type="InterPro" id="IPR044876">
    <property type="entry name" value="HRDC_dom_sf"/>
</dbReference>
<dbReference type="AlphaFoldDB" id="D7FH70"/>
<dbReference type="Pfam" id="PF00570">
    <property type="entry name" value="HRDC"/>
    <property type="match status" value="1"/>
</dbReference>